<gene>
    <name evidence="3" type="ORF">GCM10022207_34210</name>
</gene>
<accession>A0ABP7K8P5</accession>
<feature type="chain" id="PRO_5046418487" evidence="1">
    <location>
        <begin position="29"/>
        <end position="349"/>
    </location>
</feature>
<dbReference type="PANTHER" id="PTHR21666:SF270">
    <property type="entry name" value="MUREIN HYDROLASE ACTIVATOR ENVC"/>
    <property type="match status" value="1"/>
</dbReference>
<evidence type="ECO:0000256" key="1">
    <source>
        <dbReference type="SAM" id="SignalP"/>
    </source>
</evidence>
<keyword evidence="1" id="KW-0732">Signal</keyword>
<evidence type="ECO:0000313" key="4">
    <source>
        <dbReference type="Proteomes" id="UP001501563"/>
    </source>
</evidence>
<evidence type="ECO:0000259" key="2">
    <source>
        <dbReference type="Pfam" id="PF01551"/>
    </source>
</evidence>
<feature type="signal peptide" evidence="1">
    <location>
        <begin position="1"/>
        <end position="28"/>
    </location>
</feature>
<dbReference type="InterPro" id="IPR050570">
    <property type="entry name" value="Cell_wall_metabolism_enzyme"/>
</dbReference>
<evidence type="ECO:0000313" key="3">
    <source>
        <dbReference type="EMBL" id="GAA3866879.1"/>
    </source>
</evidence>
<dbReference type="Proteomes" id="UP001501563">
    <property type="component" value="Unassembled WGS sequence"/>
</dbReference>
<feature type="domain" description="M23ase beta-sheet core" evidence="2">
    <location>
        <begin position="241"/>
        <end position="328"/>
    </location>
</feature>
<sequence length="349" mass="37297">MRSPHCCPLVVSLLLGTVALFPGRPAAAADGASGLDAAAGASVLVARLNDDAAVVARQYEKLRHESETQRSIASRDEKLLVRARTVTTALHKDLGRIARAQYRQSGGVSYTSLLPDSTRELMQTHDVLARVDLAVAYAVARSRQAETRLTRERTRASARWRALQKQYGVLATRNRTVQTKLDVARAVLQRQADAAAATRTCRGAVHLQQPRRRIGHPWVTPVEGYRLSAGFGSGGSHWARGHTGQDFAVPIGSPVRAVGAGQVVRVTCGGAFGMEVVIKHAGGFCTQYAHLAAVTVDQGDRVKAGQWIAQSGTTGNSTGPHLHFEVRSTPAFGSGVNPVPWLAARGVKV</sequence>
<dbReference type="InterPro" id="IPR016047">
    <property type="entry name" value="M23ase_b-sheet_dom"/>
</dbReference>
<dbReference type="RefSeq" id="WP_331266194.1">
    <property type="nucleotide sequence ID" value="NZ_BAAAZA010000008.1"/>
</dbReference>
<dbReference type="Gene3D" id="2.70.70.10">
    <property type="entry name" value="Glucose Permease (Domain IIA)"/>
    <property type="match status" value="1"/>
</dbReference>
<reference evidence="4" key="1">
    <citation type="journal article" date="2019" name="Int. J. Syst. Evol. Microbiol.">
        <title>The Global Catalogue of Microorganisms (GCM) 10K type strain sequencing project: providing services to taxonomists for standard genome sequencing and annotation.</title>
        <authorList>
            <consortium name="The Broad Institute Genomics Platform"/>
            <consortium name="The Broad Institute Genome Sequencing Center for Infectious Disease"/>
            <person name="Wu L."/>
            <person name="Ma J."/>
        </authorList>
    </citation>
    <scope>NUCLEOTIDE SEQUENCE [LARGE SCALE GENOMIC DNA]</scope>
    <source>
        <strain evidence="4">JCM 16578</strain>
    </source>
</reference>
<proteinExistence type="predicted"/>
<dbReference type="EMBL" id="BAAAZA010000008">
    <property type="protein sequence ID" value="GAA3866879.1"/>
    <property type="molecule type" value="Genomic_DNA"/>
</dbReference>
<dbReference type="Pfam" id="PF01551">
    <property type="entry name" value="Peptidase_M23"/>
    <property type="match status" value="1"/>
</dbReference>
<dbReference type="PANTHER" id="PTHR21666">
    <property type="entry name" value="PEPTIDASE-RELATED"/>
    <property type="match status" value="1"/>
</dbReference>
<protein>
    <submittedName>
        <fullName evidence="3">M23 family metallopeptidase</fullName>
    </submittedName>
</protein>
<keyword evidence="4" id="KW-1185">Reference proteome</keyword>
<name>A0ABP7K8P5_9ACTN</name>
<dbReference type="SUPFAM" id="SSF51261">
    <property type="entry name" value="Duplicated hybrid motif"/>
    <property type="match status" value="1"/>
</dbReference>
<comment type="caution">
    <text evidence="3">The sequence shown here is derived from an EMBL/GenBank/DDBJ whole genome shotgun (WGS) entry which is preliminary data.</text>
</comment>
<dbReference type="CDD" id="cd12797">
    <property type="entry name" value="M23_peptidase"/>
    <property type="match status" value="1"/>
</dbReference>
<organism evidence="3 4">
    <name type="scientific">Streptomyces lannensis</name>
    <dbReference type="NCBI Taxonomy" id="766498"/>
    <lineage>
        <taxon>Bacteria</taxon>
        <taxon>Bacillati</taxon>
        <taxon>Actinomycetota</taxon>
        <taxon>Actinomycetes</taxon>
        <taxon>Kitasatosporales</taxon>
        <taxon>Streptomycetaceae</taxon>
        <taxon>Streptomyces</taxon>
    </lineage>
</organism>
<dbReference type="InterPro" id="IPR011055">
    <property type="entry name" value="Dup_hybrid_motif"/>
</dbReference>